<proteinExistence type="predicted"/>
<keyword evidence="3" id="KW-1185">Reference proteome</keyword>
<evidence type="ECO:0008006" key="4">
    <source>
        <dbReference type="Google" id="ProtNLM"/>
    </source>
</evidence>
<sequence>MTGFSDGASFRAWRVQSALAEVRGALALGLYSRAKRAVARAIALGWRTSSAYRDLAIACAVEGRWDEASRALALGWQFARSAQEAFDLLRVTGWMAFRRGEFRGAVAAWQQALVLRPEWADGWYRIAVACARAGAYRAAEAAFHECGRDGDSFALAAACAYLAGMPRAAARHLRLAARRGVSSPRHARGIGALAVALGERQLAITWARACESDARFAPVALEIRALMSWMDGDASSAACLAKKAVIAGGQGHAPLYLAIATGEQDTGFNEQKDRVSSTMDVQDHRTNGERECDAGGMDHRGLGDDGA</sequence>
<gene>
    <name evidence="2" type="ordered locus">Aaci_1652</name>
</gene>
<evidence type="ECO:0000256" key="1">
    <source>
        <dbReference type="SAM" id="MobiDB-lite"/>
    </source>
</evidence>
<dbReference type="AlphaFoldDB" id="C8WX42"/>
<evidence type="ECO:0000313" key="3">
    <source>
        <dbReference type="Proteomes" id="UP000001917"/>
    </source>
</evidence>
<organism evidence="2 3">
    <name type="scientific">Alicyclobacillus acidocaldarius subsp. acidocaldarius (strain ATCC 27009 / DSM 446 / BCRC 14685 / JCM 5260 / KCTC 1825 / NBRC 15652 / NCIMB 11725 / NRRL B-14509 / 104-IA)</name>
    <name type="common">Bacillus acidocaldarius</name>
    <dbReference type="NCBI Taxonomy" id="521098"/>
    <lineage>
        <taxon>Bacteria</taxon>
        <taxon>Bacillati</taxon>
        <taxon>Bacillota</taxon>
        <taxon>Bacilli</taxon>
        <taxon>Bacillales</taxon>
        <taxon>Alicyclobacillaceae</taxon>
        <taxon>Alicyclobacillus</taxon>
    </lineage>
</organism>
<reference evidence="2 3" key="2">
    <citation type="journal article" date="2010" name="Stand. Genomic Sci.">
        <title>Complete genome sequence of Alicyclobacillus acidocaldarius type strain (104-IA).</title>
        <authorList>
            <person name="Mavromatis K."/>
            <person name="Sikorski J."/>
            <person name="Lapidus A."/>
            <person name="Glavina Del Rio T."/>
            <person name="Copeland A."/>
            <person name="Tice H."/>
            <person name="Cheng J.F."/>
            <person name="Lucas S."/>
            <person name="Chen F."/>
            <person name="Nolan M."/>
            <person name="Bruce D."/>
            <person name="Goodwin L."/>
            <person name="Pitluck S."/>
            <person name="Ivanova N."/>
            <person name="Ovchinnikova G."/>
            <person name="Pati A."/>
            <person name="Chen A."/>
            <person name="Palaniappan K."/>
            <person name="Land M."/>
            <person name="Hauser L."/>
            <person name="Chang Y.J."/>
            <person name="Jeffries C.D."/>
            <person name="Chain P."/>
            <person name="Meincke L."/>
            <person name="Sims D."/>
            <person name="Chertkov O."/>
            <person name="Han C."/>
            <person name="Brettin T."/>
            <person name="Detter J.C."/>
            <person name="Wahrenburg C."/>
            <person name="Rohde M."/>
            <person name="Pukall R."/>
            <person name="Goker M."/>
            <person name="Bristow J."/>
            <person name="Eisen J.A."/>
            <person name="Markowitz V."/>
            <person name="Hugenholtz P."/>
            <person name="Klenk H.P."/>
            <person name="Kyrpides N.C."/>
        </authorList>
    </citation>
    <scope>NUCLEOTIDE SEQUENCE [LARGE SCALE GENOMIC DNA]</scope>
    <source>
        <strain evidence="3">ATCC 27009 / DSM 446 / BCRC 14685 / JCM 5260 / KCTC 1825 / NBRC 15652 / NCIMB 11725 / NRRL B-14509 / 104-IA</strain>
    </source>
</reference>
<protein>
    <recommendedName>
        <fullName evidence="4">Tetratricopeptide repeat protein</fullName>
    </recommendedName>
</protein>
<evidence type="ECO:0000313" key="2">
    <source>
        <dbReference type="EMBL" id="ACV58664.1"/>
    </source>
</evidence>
<dbReference type="SUPFAM" id="SSF48452">
    <property type="entry name" value="TPR-like"/>
    <property type="match status" value="1"/>
</dbReference>
<name>C8WX42_ALIAD</name>
<dbReference type="RefSeq" id="WP_012810969.1">
    <property type="nucleotide sequence ID" value="NC_013205.1"/>
</dbReference>
<reference evidence="3" key="1">
    <citation type="submission" date="2009-09" db="EMBL/GenBank/DDBJ databases">
        <title>The complete chromosome of Alicyclobacillus acidocaldarius subsp. acidocaldarius DSM 446.</title>
        <authorList>
            <consortium name="US DOE Joint Genome Institute (JGI-PGF)"/>
            <person name="Lucas S."/>
            <person name="Copeland A."/>
            <person name="Lapidus A."/>
            <person name="Glavina del Rio T."/>
            <person name="Dalin E."/>
            <person name="Tice H."/>
            <person name="Bruce D."/>
            <person name="Goodwin L."/>
            <person name="Pitluck S."/>
            <person name="Kyrpides N."/>
            <person name="Mavromatis K."/>
            <person name="Ivanova N."/>
            <person name="Ovchinnikova G."/>
            <person name="Chertkov O."/>
            <person name="Sims D."/>
            <person name="Brettin T."/>
            <person name="Detter J.C."/>
            <person name="Han C."/>
            <person name="Larimer F."/>
            <person name="Land M."/>
            <person name="Hauser L."/>
            <person name="Markowitz V."/>
            <person name="Cheng J.-F."/>
            <person name="Hugenholtz P."/>
            <person name="Woyke T."/>
            <person name="Wu D."/>
            <person name="Pukall R."/>
            <person name="Klenk H.-P."/>
            <person name="Eisen J.A."/>
        </authorList>
    </citation>
    <scope>NUCLEOTIDE SEQUENCE [LARGE SCALE GENOMIC DNA]</scope>
    <source>
        <strain evidence="3">ATCC 27009 / DSM 446 / BCRC 14685 / JCM 5260 / KCTC 1825 / NBRC 15652 / NCIMB 11725 / NRRL B-14509 / 104-IA</strain>
    </source>
</reference>
<dbReference type="STRING" id="521098.Aaci_1652"/>
<dbReference type="Proteomes" id="UP000001917">
    <property type="component" value="Chromosome"/>
</dbReference>
<dbReference type="KEGG" id="aac:Aaci_1652"/>
<accession>C8WX42</accession>
<feature type="compositionally biased region" description="Basic and acidic residues" evidence="1">
    <location>
        <begin position="270"/>
        <end position="307"/>
    </location>
</feature>
<dbReference type="HOGENOM" id="CLU_905003_0_0_9"/>
<dbReference type="InterPro" id="IPR011990">
    <property type="entry name" value="TPR-like_helical_dom_sf"/>
</dbReference>
<feature type="region of interest" description="Disordered" evidence="1">
    <location>
        <begin position="268"/>
        <end position="307"/>
    </location>
</feature>
<dbReference type="Gene3D" id="1.25.40.10">
    <property type="entry name" value="Tetratricopeptide repeat domain"/>
    <property type="match status" value="1"/>
</dbReference>
<dbReference type="EMBL" id="CP001727">
    <property type="protein sequence ID" value="ACV58664.1"/>
    <property type="molecule type" value="Genomic_DNA"/>
</dbReference>